<dbReference type="Proteomes" id="UP000265725">
    <property type="component" value="Chromosome"/>
</dbReference>
<dbReference type="InterPro" id="IPR036465">
    <property type="entry name" value="vWFA_dom_sf"/>
</dbReference>
<dbReference type="KEGG" id="paek:D3873_06050"/>
<dbReference type="EMBL" id="CP032418">
    <property type="protein sequence ID" value="AYC29466.1"/>
    <property type="molecule type" value="Genomic_DNA"/>
</dbReference>
<dbReference type="Pfam" id="PF00092">
    <property type="entry name" value="VWA"/>
    <property type="match status" value="1"/>
</dbReference>
<evidence type="ECO:0000313" key="2">
    <source>
        <dbReference type="EMBL" id="AYC29466.1"/>
    </source>
</evidence>
<dbReference type="InterPro" id="IPR002035">
    <property type="entry name" value="VWF_A"/>
</dbReference>
<dbReference type="InterPro" id="IPR051928">
    <property type="entry name" value="NorD/CobT"/>
</dbReference>
<reference evidence="3" key="1">
    <citation type="submission" date="2018-09" db="EMBL/GenBank/DDBJ databases">
        <authorList>
            <person name="Zhu H."/>
        </authorList>
    </citation>
    <scope>NUCLEOTIDE SEQUENCE [LARGE SCALE GENOMIC DNA]</scope>
    <source>
        <strain evidence="3">K2R23-3</strain>
    </source>
</reference>
<sequence>MSSVNRFIQFNNEQINTRERMGYERLLQALTNNPYLKMNTRKFLEFSPEENSISLSVFWKHRGDEIEHNGFLSDIYLASLGYWEHFSITAWNEYAHYTQKSTIPKFLQQLAILGEEVRLVAQIKSSRPGTKRSLVIREEVQYQAHTGFYFENLKRGFVADALLNYLYCLMTKGELVTSNFPIDFELISIIQQKWFYVFDAKSTNEVLQICREINYILEDVLVEDCQLEYVAIPSFGSLALVNEESSGKMEHLEDSNASTTDSIKERYQTWHRETQSNKQHTLEYELSSGVNTAADSGRKVDDIDHPSDLTIGKGQSTGQTLIDIEKASNEDIQREEVSEKRDRFGPENRFVTIVESDGKQEVDEQTKWLIHELRKKQLPLVRSILQEMKKRMHLKQQDRREHLSIGRLSRNLLPLWLEERPKLFYKKDAPSKELDAVFGLLVDGSSSMIDKMDETKEAVLLFHDVLRQLSIPHDIVQYDEDSFEATEKNQPNRFQFSQRMDNFRNDASQAIFSMEPGEDNRDGLAIRWMMERLEKRKEKHKFLLLFSDGEPSAFQYETNGLIDTAKAVELTKKKDIQFMHLFLSNFPPTEDQENLFRQLFGHTTVSTDNLHSFVSHTTRLLRRMLSSAI</sequence>
<dbReference type="SUPFAM" id="SSF53300">
    <property type="entry name" value="vWA-like"/>
    <property type="match status" value="1"/>
</dbReference>
<keyword evidence="3" id="KW-1185">Reference proteome</keyword>
<dbReference type="PANTHER" id="PTHR41248:SF1">
    <property type="entry name" value="NORD PROTEIN"/>
    <property type="match status" value="1"/>
</dbReference>
<dbReference type="CDD" id="cd01454">
    <property type="entry name" value="vWA_norD_type"/>
    <property type="match status" value="1"/>
</dbReference>
<feature type="domain" description="VWFA" evidence="1">
    <location>
        <begin position="435"/>
        <end position="615"/>
    </location>
</feature>
<accession>A0A385YS78</accession>
<evidence type="ECO:0000259" key="1">
    <source>
        <dbReference type="SMART" id="SM00327"/>
    </source>
</evidence>
<organism evidence="2 3">
    <name type="scientific">Paenisporosarcina cavernae</name>
    <dbReference type="NCBI Taxonomy" id="2320858"/>
    <lineage>
        <taxon>Bacteria</taxon>
        <taxon>Bacillati</taxon>
        <taxon>Bacillota</taxon>
        <taxon>Bacilli</taxon>
        <taxon>Bacillales</taxon>
        <taxon>Caryophanaceae</taxon>
        <taxon>Paenisporosarcina</taxon>
    </lineage>
</organism>
<evidence type="ECO:0000313" key="3">
    <source>
        <dbReference type="Proteomes" id="UP000265725"/>
    </source>
</evidence>
<gene>
    <name evidence="2" type="ORF">D3873_06050</name>
</gene>
<proteinExistence type="predicted"/>
<dbReference type="SMART" id="SM00327">
    <property type="entry name" value="VWA"/>
    <property type="match status" value="1"/>
</dbReference>
<dbReference type="Gene3D" id="3.40.50.410">
    <property type="entry name" value="von Willebrand factor, type A domain"/>
    <property type="match status" value="1"/>
</dbReference>
<protein>
    <submittedName>
        <fullName evidence="2">VWA domain-containing protein</fullName>
    </submittedName>
</protein>
<name>A0A385YS78_9BACL</name>
<dbReference type="RefSeq" id="WP_119883206.1">
    <property type="nucleotide sequence ID" value="NZ_CP032418.1"/>
</dbReference>
<dbReference type="PANTHER" id="PTHR41248">
    <property type="entry name" value="NORD PROTEIN"/>
    <property type="match status" value="1"/>
</dbReference>
<dbReference type="AlphaFoldDB" id="A0A385YS78"/>
<dbReference type="OrthoDB" id="2370292at2"/>